<sequence length="47" mass="5381">METGLMNLRVSLVMILTEPMEMLVFSTLMSTELLLLLILLCKLLLKQ</sequence>
<dbReference type="AlphaFoldDB" id="A0A645JFL9"/>
<evidence type="ECO:0000313" key="2">
    <source>
        <dbReference type="EMBL" id="MPN62401.1"/>
    </source>
</evidence>
<accession>A0A645JFL9</accession>
<gene>
    <name evidence="2" type="ORF">SDC9_210148</name>
</gene>
<keyword evidence="1" id="KW-0472">Membrane</keyword>
<dbReference type="EMBL" id="VSSQ01140351">
    <property type="protein sequence ID" value="MPN62401.1"/>
    <property type="molecule type" value="Genomic_DNA"/>
</dbReference>
<keyword evidence="1" id="KW-0812">Transmembrane</keyword>
<protein>
    <submittedName>
        <fullName evidence="2">Uncharacterized protein</fullName>
    </submittedName>
</protein>
<evidence type="ECO:0000256" key="1">
    <source>
        <dbReference type="SAM" id="Phobius"/>
    </source>
</evidence>
<organism evidence="2">
    <name type="scientific">bioreactor metagenome</name>
    <dbReference type="NCBI Taxonomy" id="1076179"/>
    <lineage>
        <taxon>unclassified sequences</taxon>
        <taxon>metagenomes</taxon>
        <taxon>ecological metagenomes</taxon>
    </lineage>
</organism>
<keyword evidence="1" id="KW-1133">Transmembrane helix</keyword>
<comment type="caution">
    <text evidence="2">The sequence shown here is derived from an EMBL/GenBank/DDBJ whole genome shotgun (WGS) entry which is preliminary data.</text>
</comment>
<proteinExistence type="predicted"/>
<reference evidence="2" key="1">
    <citation type="submission" date="2019-08" db="EMBL/GenBank/DDBJ databases">
        <authorList>
            <person name="Kucharzyk K."/>
            <person name="Murdoch R.W."/>
            <person name="Higgins S."/>
            <person name="Loffler F."/>
        </authorList>
    </citation>
    <scope>NUCLEOTIDE SEQUENCE</scope>
</reference>
<name>A0A645JFL9_9ZZZZ</name>
<feature type="transmembrane region" description="Helical" evidence="1">
    <location>
        <begin position="22"/>
        <end position="45"/>
    </location>
</feature>